<keyword evidence="2" id="KW-1185">Reference proteome</keyword>
<evidence type="ECO:0000313" key="2">
    <source>
        <dbReference type="Proteomes" id="UP000700596"/>
    </source>
</evidence>
<proteinExistence type="predicted"/>
<dbReference type="AlphaFoldDB" id="A0A9P9DHN7"/>
<protein>
    <submittedName>
        <fullName evidence="1">Uncharacterized protein</fullName>
    </submittedName>
</protein>
<gene>
    <name evidence="1" type="ORF">B0J11DRAFT_570087</name>
</gene>
<sequence>MMTICIPTTDVEGVSIDKVRGLVKKILGSKEIYASIWSEVDEYRLENDEYSQYVAPVKNSRFRRQASWRSCSSGDNNIEENDRVGVDDRKNIEANGPDSSPLSIDKIYNFRSNAPIDHITTRIKVAKHRQSLQHIPFDADGDLCMAPTFIKDVVDAVEDEERILNVEASKLAKFMPLNIAIAAREWGGRTDIAALLGRWSREVGLEGIFRLGDGEKGQREVTQTVNRWYTDMKRGEGTSTL</sequence>
<dbReference type="EMBL" id="JAGMWT010000011">
    <property type="protein sequence ID" value="KAH7119620.1"/>
    <property type="molecule type" value="Genomic_DNA"/>
</dbReference>
<dbReference type="Proteomes" id="UP000700596">
    <property type="component" value="Unassembled WGS sequence"/>
</dbReference>
<evidence type="ECO:0000313" key="1">
    <source>
        <dbReference type="EMBL" id="KAH7119620.1"/>
    </source>
</evidence>
<organism evidence="1 2">
    <name type="scientific">Dendryphion nanum</name>
    <dbReference type="NCBI Taxonomy" id="256645"/>
    <lineage>
        <taxon>Eukaryota</taxon>
        <taxon>Fungi</taxon>
        <taxon>Dikarya</taxon>
        <taxon>Ascomycota</taxon>
        <taxon>Pezizomycotina</taxon>
        <taxon>Dothideomycetes</taxon>
        <taxon>Pleosporomycetidae</taxon>
        <taxon>Pleosporales</taxon>
        <taxon>Torulaceae</taxon>
        <taxon>Dendryphion</taxon>
    </lineage>
</organism>
<comment type="caution">
    <text evidence="1">The sequence shown here is derived from an EMBL/GenBank/DDBJ whole genome shotgun (WGS) entry which is preliminary data.</text>
</comment>
<reference evidence="1" key="1">
    <citation type="journal article" date="2021" name="Nat. Commun.">
        <title>Genetic determinants of endophytism in the Arabidopsis root mycobiome.</title>
        <authorList>
            <person name="Mesny F."/>
            <person name="Miyauchi S."/>
            <person name="Thiergart T."/>
            <person name="Pickel B."/>
            <person name="Atanasova L."/>
            <person name="Karlsson M."/>
            <person name="Huettel B."/>
            <person name="Barry K.W."/>
            <person name="Haridas S."/>
            <person name="Chen C."/>
            <person name="Bauer D."/>
            <person name="Andreopoulos W."/>
            <person name="Pangilinan J."/>
            <person name="LaButti K."/>
            <person name="Riley R."/>
            <person name="Lipzen A."/>
            <person name="Clum A."/>
            <person name="Drula E."/>
            <person name="Henrissat B."/>
            <person name="Kohler A."/>
            <person name="Grigoriev I.V."/>
            <person name="Martin F.M."/>
            <person name="Hacquard S."/>
        </authorList>
    </citation>
    <scope>NUCLEOTIDE SEQUENCE</scope>
    <source>
        <strain evidence="1">MPI-CAGE-CH-0243</strain>
    </source>
</reference>
<accession>A0A9P9DHN7</accession>
<name>A0A9P9DHN7_9PLEO</name>